<comment type="caution">
    <text evidence="6">The sequence shown here is derived from an EMBL/GenBank/DDBJ whole genome shotgun (WGS) entry which is preliminary data.</text>
</comment>
<evidence type="ECO:0000313" key="6">
    <source>
        <dbReference type="EMBL" id="HIU45956.1"/>
    </source>
</evidence>
<dbReference type="SUPFAM" id="SSF141986">
    <property type="entry name" value="LD-carboxypeptidase A C-terminal domain-like"/>
    <property type="match status" value="1"/>
</dbReference>
<comment type="similarity">
    <text evidence="1">Belongs to the peptidase S66 family.</text>
</comment>
<dbReference type="Pfam" id="PF17676">
    <property type="entry name" value="Peptidase_S66C"/>
    <property type="match status" value="1"/>
</dbReference>
<feature type="active site" description="Charge relay system" evidence="3">
    <location>
        <position position="205"/>
    </location>
</feature>
<organism evidence="6 7">
    <name type="scientific">Candidatus Fimadaptatus faecigallinarum</name>
    <dbReference type="NCBI Taxonomy" id="2840814"/>
    <lineage>
        <taxon>Bacteria</taxon>
        <taxon>Bacillati</taxon>
        <taxon>Bacillota</taxon>
        <taxon>Clostridia</taxon>
        <taxon>Eubacteriales</taxon>
        <taxon>Candidatus Fimadaptatus</taxon>
    </lineage>
</organism>
<dbReference type="InterPro" id="IPR003507">
    <property type="entry name" value="S66_fam"/>
</dbReference>
<evidence type="ECO:0000259" key="4">
    <source>
        <dbReference type="Pfam" id="PF02016"/>
    </source>
</evidence>
<accession>A0A9D1LQ59</accession>
<dbReference type="Gene3D" id="3.40.50.10740">
    <property type="entry name" value="Class I glutamine amidotransferase-like"/>
    <property type="match status" value="1"/>
</dbReference>
<dbReference type="PANTHER" id="PTHR30237">
    <property type="entry name" value="MURAMOYLTETRAPEPTIDE CARBOXYPEPTIDASE"/>
    <property type="match status" value="1"/>
</dbReference>
<dbReference type="InterPro" id="IPR029062">
    <property type="entry name" value="Class_I_gatase-like"/>
</dbReference>
<dbReference type="PANTHER" id="PTHR30237:SF5">
    <property type="entry name" value="CARBOXYPEPTIDASE VC_A0337-RELATED"/>
    <property type="match status" value="1"/>
</dbReference>
<evidence type="ECO:0000256" key="1">
    <source>
        <dbReference type="ARBA" id="ARBA00010233"/>
    </source>
</evidence>
<name>A0A9D1LQ59_9FIRM</name>
<protein>
    <submittedName>
        <fullName evidence="6">LD-carboxypeptidase</fullName>
    </submittedName>
</protein>
<reference evidence="6" key="2">
    <citation type="journal article" date="2021" name="PeerJ">
        <title>Extensive microbial diversity within the chicken gut microbiome revealed by metagenomics and culture.</title>
        <authorList>
            <person name="Gilroy R."/>
            <person name="Ravi A."/>
            <person name="Getino M."/>
            <person name="Pursley I."/>
            <person name="Horton D.L."/>
            <person name="Alikhan N.F."/>
            <person name="Baker D."/>
            <person name="Gharbi K."/>
            <person name="Hall N."/>
            <person name="Watson M."/>
            <person name="Adriaenssens E.M."/>
            <person name="Foster-Nyarko E."/>
            <person name="Jarju S."/>
            <person name="Secka A."/>
            <person name="Antonio M."/>
            <person name="Oren A."/>
            <person name="Chaudhuri R.R."/>
            <person name="La Ragione R."/>
            <person name="Hildebrand F."/>
            <person name="Pallen M.J."/>
        </authorList>
    </citation>
    <scope>NUCLEOTIDE SEQUENCE</scope>
    <source>
        <strain evidence="6">ChiSxjej2B14-8506</strain>
    </source>
</reference>
<feature type="active site" description="Charge relay system" evidence="3">
    <location>
        <position position="271"/>
    </location>
</feature>
<dbReference type="InterPro" id="IPR040921">
    <property type="entry name" value="Peptidase_S66C"/>
</dbReference>
<dbReference type="InterPro" id="IPR027478">
    <property type="entry name" value="LdcA_N"/>
</dbReference>
<dbReference type="InterPro" id="IPR027461">
    <property type="entry name" value="Carboxypeptidase_A_C_sf"/>
</dbReference>
<dbReference type="PIRSF" id="PIRSF028757">
    <property type="entry name" value="LD-carboxypeptidase"/>
    <property type="match status" value="1"/>
</dbReference>
<dbReference type="GO" id="GO:0016787">
    <property type="term" value="F:hydrolase activity"/>
    <property type="evidence" value="ECO:0007669"/>
    <property type="project" value="UniProtKB-KW"/>
</dbReference>
<feature type="active site" description="Nucleophile" evidence="3">
    <location>
        <position position="108"/>
    </location>
</feature>
<dbReference type="EMBL" id="DVNK01000011">
    <property type="protein sequence ID" value="HIU45956.1"/>
    <property type="molecule type" value="Genomic_DNA"/>
</dbReference>
<gene>
    <name evidence="6" type="ORF">IAC59_01695</name>
</gene>
<feature type="domain" description="LD-carboxypeptidase N-terminal" evidence="4">
    <location>
        <begin position="12"/>
        <end position="128"/>
    </location>
</feature>
<dbReference type="Gene3D" id="3.50.30.60">
    <property type="entry name" value="LD-carboxypeptidase A C-terminal domain-like"/>
    <property type="match status" value="1"/>
</dbReference>
<dbReference type="SUPFAM" id="SSF52317">
    <property type="entry name" value="Class I glutamine amidotransferase-like"/>
    <property type="match status" value="1"/>
</dbReference>
<evidence type="ECO:0000256" key="2">
    <source>
        <dbReference type="ARBA" id="ARBA00022801"/>
    </source>
</evidence>
<evidence type="ECO:0000313" key="7">
    <source>
        <dbReference type="Proteomes" id="UP000824123"/>
    </source>
</evidence>
<evidence type="ECO:0000256" key="3">
    <source>
        <dbReference type="PIRSR" id="PIRSR028757-1"/>
    </source>
</evidence>
<evidence type="ECO:0000259" key="5">
    <source>
        <dbReference type="Pfam" id="PF17676"/>
    </source>
</evidence>
<sequence length="296" mass="33039">MIAPPLKPGGTIGMCSPSSLVDEEYLRTVLEPAVRRQGFILRPAKNICARTHGYLASPEERGADLNELVADKQVGLILFGGGEGSNELLPYIDFDAIKSAPRRISSYSDGTTILNAIWARTGLETYYGWTPHLFEDLRLYDYRNFQNMLMRDKAVRHEHNSEWVTLHGGKASGVLVGGYSRNFALLLGSAYFPIDLNQSYVLFLEDHASFGNVDYVSAMLTHIEQHPFIDSVTGLLFGHYSKPRSQQLLERLERFGQAHNVPVVYCDDFGHGVNHAILPIGHTAELDADAQELIYL</sequence>
<dbReference type="AlphaFoldDB" id="A0A9D1LQ59"/>
<keyword evidence="2" id="KW-0378">Hydrolase</keyword>
<dbReference type="Proteomes" id="UP000824123">
    <property type="component" value="Unassembled WGS sequence"/>
</dbReference>
<feature type="domain" description="LD-carboxypeptidase C-terminal" evidence="5">
    <location>
        <begin position="172"/>
        <end position="286"/>
    </location>
</feature>
<proteinExistence type="inferred from homology"/>
<dbReference type="Pfam" id="PF02016">
    <property type="entry name" value="Peptidase_S66"/>
    <property type="match status" value="1"/>
</dbReference>
<dbReference type="InterPro" id="IPR040449">
    <property type="entry name" value="Peptidase_S66_N"/>
</dbReference>
<reference evidence="6" key="1">
    <citation type="submission" date="2020-10" db="EMBL/GenBank/DDBJ databases">
        <authorList>
            <person name="Gilroy R."/>
        </authorList>
    </citation>
    <scope>NUCLEOTIDE SEQUENCE</scope>
    <source>
        <strain evidence="6">ChiSxjej2B14-8506</strain>
    </source>
</reference>